<dbReference type="Gene3D" id="3.40.30.10">
    <property type="entry name" value="Glutaredoxin"/>
    <property type="match status" value="2"/>
</dbReference>
<dbReference type="InterPro" id="IPR036249">
    <property type="entry name" value="Thioredoxin-like_sf"/>
</dbReference>
<protein>
    <submittedName>
        <fullName evidence="4">Glutaredoxin-like protein</fullName>
    </submittedName>
</protein>
<dbReference type="PANTHER" id="PTHR37170">
    <property type="entry name" value="GLUTAREDOXIN-RELATED"/>
    <property type="match status" value="1"/>
</dbReference>
<evidence type="ECO:0000256" key="2">
    <source>
        <dbReference type="ARBA" id="ARBA00022982"/>
    </source>
</evidence>
<proteinExistence type="inferred from homology"/>
<dbReference type="InterPro" id="IPR012336">
    <property type="entry name" value="Thioredoxin-like_fold"/>
</dbReference>
<evidence type="ECO:0000256" key="1">
    <source>
        <dbReference type="ARBA" id="ARBA00007787"/>
    </source>
</evidence>
<dbReference type="AlphaFoldDB" id="A0A1N5W8U4"/>
<feature type="domain" description="Thioredoxin-like fold" evidence="3">
    <location>
        <begin position="169"/>
        <end position="243"/>
    </location>
</feature>
<keyword evidence="2" id="KW-0813">Transport</keyword>
<keyword evidence="2" id="KW-0249">Electron transport</keyword>
<dbReference type="InterPro" id="IPR011903">
    <property type="entry name" value="TON_0319-like"/>
</dbReference>
<comment type="similarity">
    <text evidence="1">Belongs to the glutaredoxin family.</text>
</comment>
<evidence type="ECO:0000259" key="3">
    <source>
        <dbReference type="Pfam" id="PF13192"/>
    </source>
</evidence>
<dbReference type="SUPFAM" id="SSF52833">
    <property type="entry name" value="Thioredoxin-like"/>
    <property type="match status" value="2"/>
</dbReference>
<evidence type="ECO:0000313" key="5">
    <source>
        <dbReference type="Proteomes" id="UP000195607"/>
    </source>
</evidence>
<evidence type="ECO:0000313" key="4">
    <source>
        <dbReference type="EMBL" id="SIM81748.1"/>
    </source>
</evidence>
<accession>A0A1N5W8U4</accession>
<dbReference type="Proteomes" id="UP000195607">
    <property type="component" value="Chromosome I"/>
</dbReference>
<dbReference type="NCBIfam" id="TIGR02187">
    <property type="entry name" value="PDO_seleno_TRX"/>
    <property type="match status" value="1"/>
</dbReference>
<reference evidence="4 5" key="1">
    <citation type="submission" date="2016-04" db="EMBL/GenBank/DDBJ databases">
        <authorList>
            <person name="Evans L.H."/>
            <person name="Alamgir A."/>
            <person name="Owens N."/>
            <person name="Weber N.D."/>
            <person name="Virtaneva K."/>
            <person name="Barbian K."/>
            <person name="Babar A."/>
            <person name="Rosenke K."/>
        </authorList>
    </citation>
    <scope>NUCLEOTIDE SEQUENCE [LARGE SCALE GENOMIC DNA]</scope>
    <source>
        <strain evidence="5">S5(T) (JCM 30642 \VKM B-2941)</strain>
    </source>
</reference>
<dbReference type="Pfam" id="PF13192">
    <property type="entry name" value="Thioredoxin_3"/>
    <property type="match status" value="1"/>
</dbReference>
<dbReference type="EMBL" id="LT671858">
    <property type="protein sequence ID" value="SIM81748.1"/>
    <property type="molecule type" value="Genomic_DNA"/>
</dbReference>
<gene>
    <name evidence="4" type="ORF">CSP5_1719</name>
</gene>
<sequence length="251" mass="28774">MPQIDAIIKCCVINFIYPAMYEVFMINENTEHSALIREEDKRFLANQFRKKLSKTVTLIVFTSSDKKCMYCDKAVEIIEEVSSLSDKIKTVKYSFENDREMVEKYNVKKYPAIIVTSERIRDSRVVFYGLPSGYEFGSLVESIESASMDEPEIADKTKEIISGINMPVKITVYITPTCQYCPRASTIANKFAILNQNISSEITEILEFGDEDEIKDIEKVPYIKVNDRIIVIGTHTEEQFAEFVMGATKEQ</sequence>
<dbReference type="PROSITE" id="PS51354">
    <property type="entry name" value="GLUTAREDOXIN_2"/>
    <property type="match status" value="1"/>
</dbReference>
<dbReference type="PANTHER" id="PTHR37170:SF1">
    <property type="entry name" value="GLUTAREDOXIN-LIKE PROTEIN"/>
    <property type="match status" value="1"/>
</dbReference>
<name>A0A1N5W8U4_9ARCH</name>
<organism evidence="4 5">
    <name type="scientific">Cuniculiplasma divulgatum</name>
    <dbReference type="NCBI Taxonomy" id="1673428"/>
    <lineage>
        <taxon>Archaea</taxon>
        <taxon>Methanobacteriati</taxon>
        <taxon>Thermoplasmatota</taxon>
        <taxon>Thermoplasmata</taxon>
        <taxon>Thermoplasmatales</taxon>
        <taxon>Cuniculiplasmataceae</taxon>
        <taxon>Cuniculiplasma</taxon>
    </lineage>
</organism>